<dbReference type="PANTHER" id="PTHR12027">
    <property type="entry name" value="WNT RELATED"/>
    <property type="match status" value="1"/>
</dbReference>
<evidence type="ECO:0000256" key="8">
    <source>
        <dbReference type="ARBA" id="ARBA00023180"/>
    </source>
</evidence>
<dbReference type="Pfam" id="PF00110">
    <property type="entry name" value="wnt"/>
    <property type="match status" value="1"/>
</dbReference>
<keyword evidence="11" id="KW-0812">Transmembrane</keyword>
<keyword evidence="5" id="KW-0272">Extracellular matrix</keyword>
<keyword evidence="3 10" id="KW-0217">Developmental protein</keyword>
<proteinExistence type="inferred from homology"/>
<evidence type="ECO:0000256" key="1">
    <source>
        <dbReference type="ARBA" id="ARBA00004498"/>
    </source>
</evidence>
<keyword evidence="11" id="KW-0472">Membrane</keyword>
<accession>A0ABM1C0W0</accession>
<dbReference type="PANTHER" id="PTHR12027:SF77">
    <property type="entry name" value="PROTEIN WNT-5"/>
    <property type="match status" value="1"/>
</dbReference>
<evidence type="ECO:0000256" key="3">
    <source>
        <dbReference type="ARBA" id="ARBA00022473"/>
    </source>
</evidence>
<dbReference type="Proteomes" id="UP000694941">
    <property type="component" value="Unplaced"/>
</dbReference>
<keyword evidence="6 10" id="KW-0879">Wnt signaling pathway</keyword>
<feature type="non-terminal residue" evidence="13">
    <location>
        <position position="210"/>
    </location>
</feature>
<evidence type="ECO:0000256" key="9">
    <source>
        <dbReference type="ARBA" id="ARBA00023288"/>
    </source>
</evidence>
<keyword evidence="11" id="KW-1133">Transmembrane helix</keyword>
<dbReference type="PRINTS" id="PR01349">
    <property type="entry name" value="WNTPROTEIN"/>
</dbReference>
<evidence type="ECO:0000256" key="6">
    <source>
        <dbReference type="ARBA" id="ARBA00022687"/>
    </source>
</evidence>
<evidence type="ECO:0000256" key="7">
    <source>
        <dbReference type="ARBA" id="ARBA00023157"/>
    </source>
</evidence>
<sequence>MVVLPYREETLLFVFLIATTATSGLGSWMFLGLQALNIVKNPQVYLLGTQPLCSQLTGLSKGQFKLCLLYYDHIPYVARGANLAISECHFQFRNRRWNCSNVANTFDKVIQIASREAAFIHAVTAAGVVYSIGRGCRDGQLGGCGCSRAARPHNLHRDWVWGGCGDNIEYGYRFGEGFVDVREREKKLRRGSTQQARKLMNLHNNEAGRR</sequence>
<keyword evidence="8" id="KW-0325">Glycoprotein</keyword>
<keyword evidence="12" id="KW-1185">Reference proteome</keyword>
<evidence type="ECO:0000256" key="5">
    <source>
        <dbReference type="ARBA" id="ARBA00022530"/>
    </source>
</evidence>
<keyword evidence="4" id="KW-0964">Secreted</keyword>
<organism evidence="12 13">
    <name type="scientific">Limulus polyphemus</name>
    <name type="common">Atlantic horseshoe crab</name>
    <dbReference type="NCBI Taxonomy" id="6850"/>
    <lineage>
        <taxon>Eukaryota</taxon>
        <taxon>Metazoa</taxon>
        <taxon>Ecdysozoa</taxon>
        <taxon>Arthropoda</taxon>
        <taxon>Chelicerata</taxon>
        <taxon>Merostomata</taxon>
        <taxon>Xiphosura</taxon>
        <taxon>Limulidae</taxon>
        <taxon>Limulus</taxon>
    </lineage>
</organism>
<evidence type="ECO:0000256" key="10">
    <source>
        <dbReference type="RuleBase" id="RU003500"/>
    </source>
</evidence>
<reference evidence="13" key="1">
    <citation type="submission" date="2025-08" db="UniProtKB">
        <authorList>
            <consortium name="RefSeq"/>
        </authorList>
    </citation>
    <scope>IDENTIFICATION</scope>
    <source>
        <tissue evidence="13">Muscle</tissue>
    </source>
</reference>
<comment type="subcellular location">
    <subcellularLocation>
        <location evidence="1 10">Secreted</location>
        <location evidence="1 10">Extracellular space</location>
        <location evidence="1 10">Extracellular matrix</location>
    </subcellularLocation>
</comment>
<dbReference type="SMART" id="SM00097">
    <property type="entry name" value="WNT1"/>
    <property type="match status" value="1"/>
</dbReference>
<keyword evidence="7" id="KW-1015">Disulfide bond</keyword>
<comment type="function">
    <text evidence="10">Ligand for members of the frizzled family of seven transmembrane receptors.</text>
</comment>
<evidence type="ECO:0000256" key="11">
    <source>
        <dbReference type="SAM" id="Phobius"/>
    </source>
</evidence>
<evidence type="ECO:0000256" key="4">
    <source>
        <dbReference type="ARBA" id="ARBA00022525"/>
    </source>
</evidence>
<protein>
    <recommendedName>
        <fullName evidence="10">Protein Wnt</fullName>
    </recommendedName>
</protein>
<gene>
    <name evidence="13" type="primary">LOC106476166</name>
</gene>
<evidence type="ECO:0000313" key="12">
    <source>
        <dbReference type="Proteomes" id="UP000694941"/>
    </source>
</evidence>
<evidence type="ECO:0000256" key="2">
    <source>
        <dbReference type="ARBA" id="ARBA00005683"/>
    </source>
</evidence>
<keyword evidence="9" id="KW-0449">Lipoprotein</keyword>
<feature type="transmembrane region" description="Helical" evidence="11">
    <location>
        <begin position="12"/>
        <end position="33"/>
    </location>
</feature>
<name>A0ABM1C0W0_LIMPO</name>
<evidence type="ECO:0000313" key="13">
    <source>
        <dbReference type="RefSeq" id="XP_013792286.2"/>
    </source>
</evidence>
<dbReference type="RefSeq" id="XP_013792286.2">
    <property type="nucleotide sequence ID" value="XM_013936832.2"/>
</dbReference>
<dbReference type="InterPro" id="IPR005817">
    <property type="entry name" value="Wnt"/>
</dbReference>
<comment type="similarity">
    <text evidence="2 10">Belongs to the Wnt family.</text>
</comment>
<dbReference type="GeneID" id="106476166"/>